<comment type="similarity">
    <text evidence="1">Belongs to the ABC transporter superfamily.</text>
</comment>
<dbReference type="PROSITE" id="PS00211">
    <property type="entry name" value="ABC_TRANSPORTER_1"/>
    <property type="match status" value="1"/>
</dbReference>
<protein>
    <submittedName>
        <fullName evidence="7">Phosphate import ATP-binding protein PstB</fullName>
        <ecNumber evidence="7">3.6.3.27</ecNumber>
    </submittedName>
</protein>
<organism evidence="7 8">
    <name type="scientific">Pseudovibrio axinellae</name>
    <dbReference type="NCBI Taxonomy" id="989403"/>
    <lineage>
        <taxon>Bacteria</taxon>
        <taxon>Pseudomonadati</taxon>
        <taxon>Pseudomonadota</taxon>
        <taxon>Alphaproteobacteria</taxon>
        <taxon>Hyphomicrobiales</taxon>
        <taxon>Stappiaceae</taxon>
        <taxon>Pseudovibrio</taxon>
    </lineage>
</organism>
<dbReference type="InterPro" id="IPR027417">
    <property type="entry name" value="P-loop_NTPase"/>
</dbReference>
<name>A0A165YIY8_9HYPH</name>
<feature type="domain" description="ABC transporter" evidence="6">
    <location>
        <begin position="32"/>
        <end position="274"/>
    </location>
</feature>
<dbReference type="PROSITE" id="PS50893">
    <property type="entry name" value="ABC_TRANSPORTER_2"/>
    <property type="match status" value="1"/>
</dbReference>
<dbReference type="STRING" id="989403.SAMN05421798_101641"/>
<dbReference type="PATRIC" id="fig|989403.3.peg.2561"/>
<dbReference type="SUPFAM" id="SSF52540">
    <property type="entry name" value="P-loop containing nucleoside triphosphate hydrolases"/>
    <property type="match status" value="1"/>
</dbReference>
<dbReference type="EC" id="3.6.3.27" evidence="7"/>
<dbReference type="Gene3D" id="3.40.50.300">
    <property type="entry name" value="P-loop containing nucleotide triphosphate hydrolases"/>
    <property type="match status" value="1"/>
</dbReference>
<evidence type="ECO:0000256" key="3">
    <source>
        <dbReference type="ARBA" id="ARBA00022592"/>
    </source>
</evidence>
<sequence>MALEMTTDTDREMNVSLRPPAAVSAEGETLKMRGRDVKVFYADKQALHGVDLDIRKNQVTALIGPSGCGKSTFLRCLNRMNDTIDICRVEGDILLDNDDIYDPRIDVVELRARVGMVFQKPNPFPKSIFENVAYGARIHGLAQNKAELEEIVARALQRAGLFEEVKDRLDEPGTGLSGGQQQRLCIARAIAVSPEVILMDEPCSALDPIATAKVEELIDELRQNYTIVIVTHSMQQAARVSQRTAFFHLGKLVEEGLTNDIFTNPKDQRTQDYITGRFG</sequence>
<dbReference type="GO" id="GO:0005315">
    <property type="term" value="F:phosphate transmembrane transporter activity"/>
    <property type="evidence" value="ECO:0007669"/>
    <property type="project" value="InterPro"/>
</dbReference>
<evidence type="ECO:0000313" key="8">
    <source>
        <dbReference type="Proteomes" id="UP000076577"/>
    </source>
</evidence>
<keyword evidence="7" id="KW-0378">Hydrolase</keyword>
<dbReference type="CDD" id="cd03260">
    <property type="entry name" value="ABC_PstB_phosphate_transporter"/>
    <property type="match status" value="1"/>
</dbReference>
<dbReference type="NCBIfam" id="TIGR00972">
    <property type="entry name" value="3a0107s01c2"/>
    <property type="match status" value="1"/>
</dbReference>
<dbReference type="GO" id="GO:0016887">
    <property type="term" value="F:ATP hydrolysis activity"/>
    <property type="evidence" value="ECO:0007669"/>
    <property type="project" value="InterPro"/>
</dbReference>
<dbReference type="AlphaFoldDB" id="A0A165YIY8"/>
<dbReference type="Proteomes" id="UP000076577">
    <property type="component" value="Unassembled WGS sequence"/>
</dbReference>
<dbReference type="Pfam" id="PF00005">
    <property type="entry name" value="ABC_tran"/>
    <property type="match status" value="1"/>
</dbReference>
<keyword evidence="5 7" id="KW-0067">ATP-binding</keyword>
<dbReference type="InterPro" id="IPR003439">
    <property type="entry name" value="ABC_transporter-like_ATP-bd"/>
</dbReference>
<dbReference type="InterPro" id="IPR017871">
    <property type="entry name" value="ABC_transporter-like_CS"/>
</dbReference>
<dbReference type="InterPro" id="IPR005670">
    <property type="entry name" value="PstB-like"/>
</dbReference>
<keyword evidence="4" id="KW-0547">Nucleotide-binding</keyword>
<evidence type="ECO:0000256" key="5">
    <source>
        <dbReference type="ARBA" id="ARBA00022840"/>
    </source>
</evidence>
<dbReference type="EMBL" id="LMCB01000017">
    <property type="protein sequence ID" value="KZL18884.1"/>
    <property type="molecule type" value="Genomic_DNA"/>
</dbReference>
<keyword evidence="8" id="KW-1185">Reference proteome</keyword>
<evidence type="ECO:0000259" key="6">
    <source>
        <dbReference type="PROSITE" id="PS50893"/>
    </source>
</evidence>
<dbReference type="SMART" id="SM00382">
    <property type="entry name" value="AAA"/>
    <property type="match status" value="1"/>
</dbReference>
<comment type="caution">
    <text evidence="7">The sequence shown here is derived from an EMBL/GenBank/DDBJ whole genome shotgun (WGS) entry which is preliminary data.</text>
</comment>
<proteinExistence type="inferred from homology"/>
<gene>
    <name evidence="7" type="primary">pstB</name>
    <name evidence="7" type="ORF">PsAD2_02400</name>
</gene>
<evidence type="ECO:0000256" key="4">
    <source>
        <dbReference type="ARBA" id="ARBA00022741"/>
    </source>
</evidence>
<dbReference type="PANTHER" id="PTHR43423:SF1">
    <property type="entry name" value="ABC TRANSPORTER I FAMILY MEMBER 17"/>
    <property type="match status" value="1"/>
</dbReference>
<dbReference type="PANTHER" id="PTHR43423">
    <property type="entry name" value="ABC TRANSPORTER I FAMILY MEMBER 17"/>
    <property type="match status" value="1"/>
</dbReference>
<dbReference type="GO" id="GO:0016020">
    <property type="term" value="C:membrane"/>
    <property type="evidence" value="ECO:0007669"/>
    <property type="project" value="InterPro"/>
</dbReference>
<dbReference type="GO" id="GO:0005524">
    <property type="term" value="F:ATP binding"/>
    <property type="evidence" value="ECO:0007669"/>
    <property type="project" value="UniProtKB-KW"/>
</dbReference>
<reference evidence="7 8" key="1">
    <citation type="journal article" date="2016" name="Front. Microbiol.">
        <title>Comparative Genomic Analysis Reveals a Diverse Repertoire of Genes Involved in Prokaryote-Eukaryote Interactions within the Pseudovibrio Genus.</title>
        <authorList>
            <person name="Romano S."/>
            <person name="Fernandez-Guerra A."/>
            <person name="Reen F.J."/>
            <person name="Glockner F.O."/>
            <person name="Crowley S.P."/>
            <person name="O'Sullivan O."/>
            <person name="Cotter P.D."/>
            <person name="Adams C."/>
            <person name="Dobson A.D."/>
            <person name="O'Gara F."/>
        </authorList>
    </citation>
    <scope>NUCLEOTIDE SEQUENCE [LARGE SCALE GENOMIC DNA]</scope>
    <source>
        <strain evidence="7 8">Ad2</strain>
    </source>
</reference>
<evidence type="ECO:0000256" key="1">
    <source>
        <dbReference type="ARBA" id="ARBA00005417"/>
    </source>
</evidence>
<keyword evidence="2" id="KW-0813">Transport</keyword>
<keyword evidence="3" id="KW-0592">Phosphate transport</keyword>
<evidence type="ECO:0000256" key="2">
    <source>
        <dbReference type="ARBA" id="ARBA00022448"/>
    </source>
</evidence>
<dbReference type="InterPro" id="IPR003593">
    <property type="entry name" value="AAA+_ATPase"/>
</dbReference>
<accession>A0A165YIY8</accession>
<evidence type="ECO:0000313" key="7">
    <source>
        <dbReference type="EMBL" id="KZL18884.1"/>
    </source>
</evidence>
<dbReference type="GO" id="GO:0035435">
    <property type="term" value="P:phosphate ion transmembrane transport"/>
    <property type="evidence" value="ECO:0007669"/>
    <property type="project" value="InterPro"/>
</dbReference>